<evidence type="ECO:0000313" key="3">
    <source>
        <dbReference type="EMBL" id="MXV49384.1"/>
    </source>
</evidence>
<dbReference type="RefSeq" id="WP_160842502.1">
    <property type="nucleotide sequence ID" value="NZ_WVHT01000001.1"/>
</dbReference>
<name>A0A7K1Y4A4_9SPHI</name>
<dbReference type="InterPro" id="IPR011990">
    <property type="entry name" value="TPR-like_helical_dom_sf"/>
</dbReference>
<keyword evidence="2" id="KW-0732">Signal</keyword>
<evidence type="ECO:0000256" key="2">
    <source>
        <dbReference type="SAM" id="SignalP"/>
    </source>
</evidence>
<dbReference type="Pfam" id="PF13174">
    <property type="entry name" value="TPR_6"/>
    <property type="match status" value="1"/>
</dbReference>
<gene>
    <name evidence="3" type="ORF">GS399_00250</name>
</gene>
<keyword evidence="4" id="KW-1185">Reference proteome</keyword>
<protein>
    <submittedName>
        <fullName evidence="3">Tetratricopeptide repeat protein</fullName>
    </submittedName>
</protein>
<dbReference type="SUPFAM" id="SSF48452">
    <property type="entry name" value="TPR-like"/>
    <property type="match status" value="3"/>
</dbReference>
<dbReference type="InterPro" id="IPR019734">
    <property type="entry name" value="TPR_rpt"/>
</dbReference>
<dbReference type="EMBL" id="WVHT01000001">
    <property type="protein sequence ID" value="MXV49384.1"/>
    <property type="molecule type" value="Genomic_DNA"/>
</dbReference>
<dbReference type="Pfam" id="PF13432">
    <property type="entry name" value="TPR_16"/>
    <property type="match status" value="1"/>
</dbReference>
<feature type="repeat" description="TPR" evidence="1">
    <location>
        <begin position="20"/>
        <end position="53"/>
    </location>
</feature>
<sequence>MKIFIFLVSSFLAASSFAQSETEALLARQYYQNGDYDKASVAYKKLFSQNPELFYDGYFNTLLKQRNYSEAEKVVKKLYKESPDNYSYGVDIGRVTAEQGQEQKAAEWYNNLITALPKNETAIRNLATEFYRAELYDYSIKTFLYGRRLIKDEKAFAFDLISLYRFQKNKSLLVQEYLNVIEDNPQVQTQALNILSSVFEDRADYDSFKIALLKRLQKDPQSIPLTEMLQWQYMQQKEYDLALRQSIALDKRLRENGERIYELSFTLISNKAYTTAIDGLQYLIEMGKDSQYYIPAKIQLLNAKNQMLTSGKFAQGDIIQLETDYKNLLAEFGKSSSTVFAMRQLASLQAFYLNKPKEAEALLEEAVKMVRITPSVIGQTKLELGDIYILTGELWESSLVYGQVEKQFADEPTGQEAKFRNARLSYYQGDFSWAKAQLDVLKSSTSQLIANDALNLSLLISENSDTQADSNALKMYSRADMAIFKNKLPEAITILDSIDKQFPGNSLVDDILMSKAKILIKQANWQQAAVQLQQIIANYSYDLWADDAVFTLADLYENQLNDPAKAKELYQKIITDYPGSMFISEARKRFRNLRGDNIG</sequence>
<comment type="caution">
    <text evidence="3">The sequence shown here is derived from an EMBL/GenBank/DDBJ whole genome shotgun (WGS) entry which is preliminary data.</text>
</comment>
<evidence type="ECO:0000256" key="1">
    <source>
        <dbReference type="PROSITE-ProRule" id="PRU00339"/>
    </source>
</evidence>
<proteinExistence type="predicted"/>
<dbReference type="PROSITE" id="PS50005">
    <property type="entry name" value="TPR"/>
    <property type="match status" value="1"/>
</dbReference>
<evidence type="ECO:0000313" key="4">
    <source>
        <dbReference type="Proteomes" id="UP000466586"/>
    </source>
</evidence>
<dbReference type="AlphaFoldDB" id="A0A7K1Y4A4"/>
<dbReference type="Gene3D" id="1.25.40.10">
    <property type="entry name" value="Tetratricopeptide repeat domain"/>
    <property type="match status" value="4"/>
</dbReference>
<reference evidence="3 4" key="1">
    <citation type="submission" date="2019-11" db="EMBL/GenBank/DDBJ databases">
        <title>Pedobacter sp. HMF7647 Genome sequencing and assembly.</title>
        <authorList>
            <person name="Kang H."/>
            <person name="Kim H."/>
            <person name="Joh K."/>
        </authorList>
    </citation>
    <scope>NUCLEOTIDE SEQUENCE [LARGE SCALE GENOMIC DNA]</scope>
    <source>
        <strain evidence="3 4">HMF7647</strain>
    </source>
</reference>
<organism evidence="3 4">
    <name type="scientific">Hufsiella arboris</name>
    <dbReference type="NCBI Taxonomy" id="2695275"/>
    <lineage>
        <taxon>Bacteria</taxon>
        <taxon>Pseudomonadati</taxon>
        <taxon>Bacteroidota</taxon>
        <taxon>Sphingobacteriia</taxon>
        <taxon>Sphingobacteriales</taxon>
        <taxon>Sphingobacteriaceae</taxon>
        <taxon>Hufsiella</taxon>
    </lineage>
</organism>
<accession>A0A7K1Y4A4</accession>
<feature type="signal peptide" evidence="2">
    <location>
        <begin position="1"/>
        <end position="20"/>
    </location>
</feature>
<dbReference type="Proteomes" id="UP000466586">
    <property type="component" value="Unassembled WGS sequence"/>
</dbReference>
<keyword evidence="1" id="KW-0802">TPR repeat</keyword>
<feature type="chain" id="PRO_5029882478" evidence="2">
    <location>
        <begin position="21"/>
        <end position="599"/>
    </location>
</feature>